<evidence type="ECO:0000313" key="2">
    <source>
        <dbReference type="Proteomes" id="UP000765509"/>
    </source>
</evidence>
<evidence type="ECO:0000313" key="1">
    <source>
        <dbReference type="EMBL" id="MBW0473350.1"/>
    </source>
</evidence>
<dbReference type="AlphaFoldDB" id="A0A9Q3GNJ4"/>
<protein>
    <submittedName>
        <fullName evidence="1">Uncharacterized protein</fullName>
    </submittedName>
</protein>
<sequence>MRQDRGKHSWPWCKEQIISKWENDSWRFIMENSFEEAIFDIERESPMSLFLKQKDRLTALRPDMSETMVHKTILRKCGGDLEHAIRSRFFDCFSTEDYINAMEDITTRTKIGRKKKEITVIRQVKNFNKAKFVSDQLIEEQNSPELTLEMKEDLIEIFFHFKEAFSSDNHLLGATKVHEVKIMLNVEIPYPPLLRRPAYPSPRAREELEYHINKLMKLVVLRNVGHNEEVEVTTPVIIT</sequence>
<accession>A0A9Q3GNJ4</accession>
<comment type="caution">
    <text evidence="1">The sequence shown here is derived from an EMBL/GenBank/DDBJ whole genome shotgun (WGS) entry which is preliminary data.</text>
</comment>
<dbReference type="EMBL" id="AVOT02003384">
    <property type="protein sequence ID" value="MBW0473350.1"/>
    <property type="molecule type" value="Genomic_DNA"/>
</dbReference>
<proteinExistence type="predicted"/>
<keyword evidence="2" id="KW-1185">Reference proteome</keyword>
<reference evidence="1" key="1">
    <citation type="submission" date="2021-03" db="EMBL/GenBank/DDBJ databases">
        <title>Draft genome sequence of rust myrtle Austropuccinia psidii MF-1, a brazilian biotype.</title>
        <authorList>
            <person name="Quecine M.C."/>
            <person name="Pachon D.M.R."/>
            <person name="Bonatelli M.L."/>
            <person name="Correr F.H."/>
            <person name="Franceschini L.M."/>
            <person name="Leite T.F."/>
            <person name="Margarido G.R.A."/>
            <person name="Almeida C.A."/>
            <person name="Ferrarezi J.A."/>
            <person name="Labate C.A."/>
        </authorList>
    </citation>
    <scope>NUCLEOTIDE SEQUENCE</scope>
    <source>
        <strain evidence="1">MF-1</strain>
    </source>
</reference>
<dbReference type="Proteomes" id="UP000765509">
    <property type="component" value="Unassembled WGS sequence"/>
</dbReference>
<gene>
    <name evidence="1" type="ORF">O181_013065</name>
</gene>
<name>A0A9Q3GNJ4_9BASI</name>
<dbReference type="OrthoDB" id="2506710at2759"/>
<organism evidence="1 2">
    <name type="scientific">Austropuccinia psidii MF-1</name>
    <dbReference type="NCBI Taxonomy" id="1389203"/>
    <lineage>
        <taxon>Eukaryota</taxon>
        <taxon>Fungi</taxon>
        <taxon>Dikarya</taxon>
        <taxon>Basidiomycota</taxon>
        <taxon>Pucciniomycotina</taxon>
        <taxon>Pucciniomycetes</taxon>
        <taxon>Pucciniales</taxon>
        <taxon>Sphaerophragmiaceae</taxon>
        <taxon>Austropuccinia</taxon>
    </lineage>
</organism>